<dbReference type="InterPro" id="IPR036412">
    <property type="entry name" value="HAD-like_sf"/>
</dbReference>
<evidence type="ECO:0000313" key="1">
    <source>
        <dbReference type="EMBL" id="AZN29439.1"/>
    </source>
</evidence>
<dbReference type="Gene3D" id="3.40.50.1000">
    <property type="entry name" value="HAD superfamily/HAD-like"/>
    <property type="match status" value="2"/>
</dbReference>
<accession>A0A3Q8WUG6</accession>
<organism evidence="1 2">
    <name type="scientific">Flaviflexus salsibiostraticola</name>
    <dbReference type="NCBI Taxonomy" id="1282737"/>
    <lineage>
        <taxon>Bacteria</taxon>
        <taxon>Bacillati</taxon>
        <taxon>Actinomycetota</taxon>
        <taxon>Actinomycetes</taxon>
        <taxon>Actinomycetales</taxon>
        <taxon>Actinomycetaceae</taxon>
        <taxon>Flaviflexus</taxon>
    </lineage>
</organism>
<dbReference type="GO" id="GO:0016791">
    <property type="term" value="F:phosphatase activity"/>
    <property type="evidence" value="ECO:0007669"/>
    <property type="project" value="TreeGrafter"/>
</dbReference>
<evidence type="ECO:0008006" key="3">
    <source>
        <dbReference type="Google" id="ProtNLM"/>
    </source>
</evidence>
<sequence>MSLKSSAAPLSEAYDASIYDLDGVCYRGNLPVVDAADSIVEARGRGQLAVYLTNNAARTPHAIGDHLRSLDIPAEDSEVYTAAMAAAELASEEIPAGSKVFVIGGEGLVEALTKKGFAVVDSADDEPAAVVQGFHPSVGWKLMSEGALAINRGAVFIASNLDATLPQERGFMLGNGALVKAVEHATGVVPIATGKPLPRVFHQAAQSVSATRPLAVGDRLNTDIRGAVAADVDSLHVLTGVNDERDVALAVPEERPTYLSKTLVGLNEAHEAPMVSGTRAELGTEWAEFSDGALTASGPLAGASLDLYRCVVAACWAAADAGAGRDALADQIADLVVA</sequence>
<keyword evidence="2" id="KW-1185">Reference proteome</keyword>
<dbReference type="RefSeq" id="WP_126039190.1">
    <property type="nucleotide sequence ID" value="NZ_CP034438.1"/>
</dbReference>
<dbReference type="GO" id="GO:0005737">
    <property type="term" value="C:cytoplasm"/>
    <property type="evidence" value="ECO:0007669"/>
    <property type="project" value="TreeGrafter"/>
</dbReference>
<name>A0A3Q8WUG6_9ACTO</name>
<dbReference type="PANTHER" id="PTHR19288">
    <property type="entry name" value="4-NITROPHENYLPHOSPHATASE-RELATED"/>
    <property type="match status" value="1"/>
</dbReference>
<dbReference type="OrthoDB" id="3400930at2"/>
<dbReference type="Pfam" id="PF13344">
    <property type="entry name" value="Hydrolase_6"/>
    <property type="match status" value="1"/>
</dbReference>
<dbReference type="InterPro" id="IPR023214">
    <property type="entry name" value="HAD_sf"/>
</dbReference>
<dbReference type="SUPFAM" id="SSF56784">
    <property type="entry name" value="HAD-like"/>
    <property type="match status" value="1"/>
</dbReference>
<evidence type="ECO:0000313" key="2">
    <source>
        <dbReference type="Proteomes" id="UP000270021"/>
    </source>
</evidence>
<dbReference type="PANTHER" id="PTHR19288:SF95">
    <property type="entry name" value="D-GLYCEROL 3-PHOSPHATE PHOSPHATASE"/>
    <property type="match status" value="1"/>
</dbReference>
<reference evidence="1 2" key="1">
    <citation type="submission" date="2018-12" db="EMBL/GenBank/DDBJ databases">
        <title>Complete genome sequence of Flaviflexus salsibiostraticola KCTC 33148.</title>
        <authorList>
            <person name="Bae J.-W."/>
        </authorList>
    </citation>
    <scope>NUCLEOTIDE SEQUENCE [LARGE SCALE GENOMIC DNA]</scope>
    <source>
        <strain evidence="1 2">KCTC 33148</strain>
    </source>
</reference>
<gene>
    <name evidence="1" type="ORF">EJO69_03275</name>
</gene>
<protein>
    <recommendedName>
        <fullName evidence="3">HAD-IIA family hydrolase</fullName>
    </recommendedName>
</protein>
<dbReference type="Pfam" id="PF13242">
    <property type="entry name" value="Hydrolase_like"/>
    <property type="match status" value="1"/>
</dbReference>
<dbReference type="EMBL" id="CP034438">
    <property type="protein sequence ID" value="AZN29439.1"/>
    <property type="molecule type" value="Genomic_DNA"/>
</dbReference>
<dbReference type="KEGG" id="fsl:EJO69_03275"/>
<dbReference type="AlphaFoldDB" id="A0A3Q8WUG6"/>
<dbReference type="InterPro" id="IPR006357">
    <property type="entry name" value="HAD-SF_hydro_IIA"/>
</dbReference>
<dbReference type="Proteomes" id="UP000270021">
    <property type="component" value="Chromosome"/>
</dbReference>
<proteinExistence type="predicted"/>